<evidence type="ECO:0000313" key="2">
    <source>
        <dbReference type="EMBL" id="KAK6170222.1"/>
    </source>
</evidence>
<feature type="chain" id="PRO_5042956654" description="DUF19 domain-containing protein" evidence="1">
    <location>
        <begin position="20"/>
        <end position="294"/>
    </location>
</feature>
<evidence type="ECO:0008006" key="4">
    <source>
        <dbReference type="Google" id="ProtNLM"/>
    </source>
</evidence>
<proteinExistence type="predicted"/>
<keyword evidence="3" id="KW-1185">Reference proteome</keyword>
<evidence type="ECO:0000313" key="3">
    <source>
        <dbReference type="Proteomes" id="UP001347796"/>
    </source>
</evidence>
<organism evidence="2 3">
    <name type="scientific">Patella caerulea</name>
    <name type="common">Rayed Mediterranean limpet</name>
    <dbReference type="NCBI Taxonomy" id="87958"/>
    <lineage>
        <taxon>Eukaryota</taxon>
        <taxon>Metazoa</taxon>
        <taxon>Spiralia</taxon>
        <taxon>Lophotrochozoa</taxon>
        <taxon>Mollusca</taxon>
        <taxon>Gastropoda</taxon>
        <taxon>Patellogastropoda</taxon>
        <taxon>Patelloidea</taxon>
        <taxon>Patellidae</taxon>
        <taxon>Patella</taxon>
    </lineage>
</organism>
<keyword evidence="1" id="KW-0732">Signal</keyword>
<dbReference type="AlphaFoldDB" id="A0AAN8J5C3"/>
<evidence type="ECO:0000256" key="1">
    <source>
        <dbReference type="SAM" id="SignalP"/>
    </source>
</evidence>
<dbReference type="EMBL" id="JAZGQO010000014">
    <property type="protein sequence ID" value="KAK6170222.1"/>
    <property type="molecule type" value="Genomic_DNA"/>
</dbReference>
<gene>
    <name evidence="2" type="ORF">SNE40_018668</name>
</gene>
<sequence length="294" mass="33253">MYSIILVLAFFGFFRIFEAVGVSKCSEELRKCESERDQTIQKAKDDIKIICPAWQTYVQCQELAKAFCNVESYVQKSIDFFKQKIQISCGKELDAVICGNASYCLDSLAVELRENGNSFKANLYKTCNHFTKYLGCEADFETRCRSPAINGDSLTFRLLHNVTRRYCDQILKPYPFDKCLNFSRCSKRIDLSEFGPSFDIAGNTSFWCGYLKRSLSCANDAALDEDCTMTQNTAMKLHIHILLKSKLNNSCPLEATLPLLTSPIIIDDSTNGSGTVVNFVNWIIVVLVQLFTII</sequence>
<comment type="caution">
    <text evidence="2">The sequence shown here is derived from an EMBL/GenBank/DDBJ whole genome shotgun (WGS) entry which is preliminary data.</text>
</comment>
<name>A0AAN8J5C3_PATCE</name>
<accession>A0AAN8J5C3</accession>
<protein>
    <recommendedName>
        <fullName evidence="4">DUF19 domain-containing protein</fullName>
    </recommendedName>
</protein>
<feature type="signal peptide" evidence="1">
    <location>
        <begin position="1"/>
        <end position="19"/>
    </location>
</feature>
<reference evidence="2 3" key="1">
    <citation type="submission" date="2024-01" db="EMBL/GenBank/DDBJ databases">
        <title>The genome of the rayed Mediterranean limpet Patella caerulea (Linnaeus, 1758).</title>
        <authorList>
            <person name="Anh-Thu Weber A."/>
            <person name="Halstead-Nussloch G."/>
        </authorList>
    </citation>
    <scope>NUCLEOTIDE SEQUENCE [LARGE SCALE GENOMIC DNA]</scope>
    <source>
        <strain evidence="2">AATW-2023a</strain>
        <tissue evidence="2">Whole specimen</tissue>
    </source>
</reference>
<dbReference type="Proteomes" id="UP001347796">
    <property type="component" value="Unassembled WGS sequence"/>
</dbReference>